<reference evidence="2" key="2">
    <citation type="submission" date="2015-02" db="UniProtKB">
        <authorList>
            <consortium name="EnsemblMetazoa"/>
        </authorList>
    </citation>
    <scope>IDENTIFICATION</scope>
</reference>
<dbReference type="GO" id="GO:0050808">
    <property type="term" value="P:synapse organization"/>
    <property type="evidence" value="ECO:0007669"/>
    <property type="project" value="TreeGrafter"/>
</dbReference>
<dbReference type="InterPro" id="IPR037448">
    <property type="entry name" value="Zig-8"/>
</dbReference>
<dbReference type="PANTHER" id="PTHR23279:SF36">
    <property type="entry name" value="DEFECTIVE PROBOSCIS EXTENSION RESPONSE 9, ISOFORM A"/>
    <property type="match status" value="1"/>
</dbReference>
<evidence type="ECO:0000313" key="3">
    <source>
        <dbReference type="Proteomes" id="UP000014500"/>
    </source>
</evidence>
<feature type="domain" description="Ig-like" evidence="1">
    <location>
        <begin position="1"/>
        <end position="83"/>
    </location>
</feature>
<protein>
    <recommendedName>
        <fullName evidence="1">Ig-like domain-containing protein</fullName>
    </recommendedName>
</protein>
<reference evidence="3" key="1">
    <citation type="submission" date="2011-05" db="EMBL/GenBank/DDBJ databases">
        <authorList>
            <person name="Richards S.R."/>
            <person name="Qu J."/>
            <person name="Jiang H."/>
            <person name="Jhangiani S.N."/>
            <person name="Agravi P."/>
            <person name="Goodspeed R."/>
            <person name="Gross S."/>
            <person name="Mandapat C."/>
            <person name="Jackson L."/>
            <person name="Mathew T."/>
            <person name="Pu L."/>
            <person name="Thornton R."/>
            <person name="Saada N."/>
            <person name="Wilczek-Boney K.B."/>
            <person name="Lee S."/>
            <person name="Kovar C."/>
            <person name="Wu Y."/>
            <person name="Scherer S.E."/>
            <person name="Worley K.C."/>
            <person name="Muzny D.M."/>
            <person name="Gibbs R."/>
        </authorList>
    </citation>
    <scope>NUCLEOTIDE SEQUENCE</scope>
    <source>
        <strain evidence="3">Brora</strain>
    </source>
</reference>
<dbReference type="Gene3D" id="2.60.40.10">
    <property type="entry name" value="Immunoglobulins"/>
    <property type="match status" value="1"/>
</dbReference>
<proteinExistence type="predicted"/>
<dbReference type="InterPro" id="IPR007110">
    <property type="entry name" value="Ig-like_dom"/>
</dbReference>
<dbReference type="EMBL" id="JH432114">
    <property type="status" value="NOT_ANNOTATED_CDS"/>
    <property type="molecule type" value="Genomic_DNA"/>
</dbReference>
<dbReference type="InterPro" id="IPR036179">
    <property type="entry name" value="Ig-like_dom_sf"/>
</dbReference>
<dbReference type="GO" id="GO:0032589">
    <property type="term" value="C:neuron projection membrane"/>
    <property type="evidence" value="ECO:0007669"/>
    <property type="project" value="TreeGrafter"/>
</dbReference>
<dbReference type="InterPro" id="IPR013783">
    <property type="entry name" value="Ig-like_fold"/>
</dbReference>
<evidence type="ECO:0000259" key="1">
    <source>
        <dbReference type="PROSITE" id="PS50835"/>
    </source>
</evidence>
<dbReference type="STRING" id="126957.T1JE39"/>
<dbReference type="PANTHER" id="PTHR23279">
    <property type="entry name" value="DEFECTIVE PROBOSCIS EXTENSION RESPONSE DPR -RELATED"/>
    <property type="match status" value="1"/>
</dbReference>
<dbReference type="PROSITE" id="PS50835">
    <property type="entry name" value="IG_LIKE"/>
    <property type="match status" value="1"/>
</dbReference>
<dbReference type="FunFam" id="2.60.40.10:FF:000533">
    <property type="entry name" value="Uncharacterized protein, isoform A"/>
    <property type="match status" value="1"/>
</dbReference>
<dbReference type="Proteomes" id="UP000014500">
    <property type="component" value="Unassembled WGS sequence"/>
</dbReference>
<dbReference type="AlphaFoldDB" id="T1JE39"/>
<dbReference type="SMART" id="SM00409">
    <property type="entry name" value="IG"/>
    <property type="match status" value="1"/>
</dbReference>
<dbReference type="PhylomeDB" id="T1JE39"/>
<dbReference type="CDD" id="cd00096">
    <property type="entry name" value="Ig"/>
    <property type="match status" value="1"/>
</dbReference>
<dbReference type="EnsemblMetazoa" id="SMAR012076-RA">
    <property type="protein sequence ID" value="SMAR012076-PA"/>
    <property type="gene ID" value="SMAR012076"/>
</dbReference>
<keyword evidence="3" id="KW-1185">Reference proteome</keyword>
<dbReference type="Pfam" id="PF13927">
    <property type="entry name" value="Ig_3"/>
    <property type="match status" value="1"/>
</dbReference>
<accession>T1JE39</accession>
<dbReference type="InterPro" id="IPR003598">
    <property type="entry name" value="Ig_sub2"/>
</dbReference>
<evidence type="ECO:0000313" key="2">
    <source>
        <dbReference type="EnsemblMetazoa" id="SMAR012076-PA"/>
    </source>
</evidence>
<dbReference type="HOGENOM" id="CLU_046341_8_0_1"/>
<dbReference type="OMA" id="HEQRMIN"/>
<dbReference type="SMART" id="SM00408">
    <property type="entry name" value="IGc2"/>
    <property type="match status" value="1"/>
</dbReference>
<name>T1JE39_STRMM</name>
<dbReference type="InterPro" id="IPR003599">
    <property type="entry name" value="Ig_sub"/>
</dbReference>
<dbReference type="eggNOG" id="KOG3510">
    <property type="taxonomic scope" value="Eukaryota"/>
</dbReference>
<sequence>MYFNSGGTITLTCMISQSPVPPAFVFWYHNDRMINYDDQRGGISVNTTKGNQTLSTLIIQNALRSDSGNYTCSPSTADQESVVVHVLNGEKPAAMQDYGKARGYLTTSRMSDLVMGLLIYISTMYFGLR</sequence>
<organism evidence="2 3">
    <name type="scientific">Strigamia maritima</name>
    <name type="common">European centipede</name>
    <name type="synonym">Geophilus maritimus</name>
    <dbReference type="NCBI Taxonomy" id="126957"/>
    <lineage>
        <taxon>Eukaryota</taxon>
        <taxon>Metazoa</taxon>
        <taxon>Ecdysozoa</taxon>
        <taxon>Arthropoda</taxon>
        <taxon>Myriapoda</taxon>
        <taxon>Chilopoda</taxon>
        <taxon>Pleurostigmophora</taxon>
        <taxon>Geophilomorpha</taxon>
        <taxon>Linotaeniidae</taxon>
        <taxon>Strigamia</taxon>
    </lineage>
</organism>
<dbReference type="SUPFAM" id="SSF48726">
    <property type="entry name" value="Immunoglobulin"/>
    <property type="match status" value="1"/>
</dbReference>